<evidence type="ECO:0008006" key="3">
    <source>
        <dbReference type="Google" id="ProtNLM"/>
    </source>
</evidence>
<sequence length="275" mass="27748">MAGGIRMVAGAQVLLRPGGRIQFGVDPRRALVLQLPDAVPPGGVLAALLADARALPRPAAPLAEALAAAGLGEAAVEALLADLLRAGLARRGEAPAWPPVSVLGRGPLRERLAAAVAGRGGRAIARAPGTRTITWLERTPPARVGLVLLAGMEVPEEALLRALRRRGIAHLSVRLRDGRGLVGPYAAPGGAGGCPGCAEARARQADPAREVLALQLRSAQPTAAPEVIDATVATALAHLGAPAALAGLAAEVDPLGLAPRLTPVPAHPGCPVCAR</sequence>
<dbReference type="AlphaFoldDB" id="A0A1L7CWJ4"/>
<dbReference type="STRING" id="1437874.CSPHI_02825"/>
<keyword evidence="2" id="KW-1185">Reference proteome</keyword>
<name>A0A1L7CWJ4_9CORY</name>
<accession>A0A1L7CWJ4</accession>
<dbReference type="RefSeq" id="WP_075691406.1">
    <property type="nucleotide sequence ID" value="NZ_CP009248.1"/>
</dbReference>
<dbReference type="InterPro" id="IPR022291">
    <property type="entry name" value="Bacteriocin_synth_cyclodeHase"/>
</dbReference>
<organism evidence="1 2">
    <name type="scientific">Corynebacterium sphenisci DSM 44792</name>
    <dbReference type="NCBI Taxonomy" id="1437874"/>
    <lineage>
        <taxon>Bacteria</taxon>
        <taxon>Bacillati</taxon>
        <taxon>Actinomycetota</taxon>
        <taxon>Actinomycetes</taxon>
        <taxon>Mycobacteriales</taxon>
        <taxon>Corynebacteriaceae</taxon>
        <taxon>Corynebacterium</taxon>
    </lineage>
</organism>
<dbReference type="NCBIfam" id="TIGR03882">
    <property type="entry name" value="cyclo_dehyd_2"/>
    <property type="match status" value="1"/>
</dbReference>
<dbReference type="OrthoDB" id="4426339at2"/>
<dbReference type="KEGG" id="csph:CSPHI_02825"/>
<reference evidence="1 2" key="1">
    <citation type="submission" date="2014-08" db="EMBL/GenBank/DDBJ databases">
        <title>Complete genome sequence of Corynebacterium sphenisci CECT 5990(T) (=DSM 44792(T)), isolated from healthy wild penguins.</title>
        <authorList>
            <person name="Ruckert C."/>
            <person name="Albersmeier A."/>
            <person name="Winkler A."/>
            <person name="Kalinowski J."/>
        </authorList>
    </citation>
    <scope>NUCLEOTIDE SEQUENCE [LARGE SCALE GENOMIC DNA]</scope>
    <source>
        <strain evidence="1 2">DSM 44792</strain>
    </source>
</reference>
<evidence type="ECO:0000313" key="1">
    <source>
        <dbReference type="EMBL" id="APT90181.1"/>
    </source>
</evidence>
<dbReference type="EMBL" id="CP009248">
    <property type="protein sequence ID" value="APT90181.1"/>
    <property type="molecule type" value="Genomic_DNA"/>
</dbReference>
<gene>
    <name evidence="1" type="ORF">CSPHI_02825</name>
</gene>
<evidence type="ECO:0000313" key="2">
    <source>
        <dbReference type="Proteomes" id="UP000185469"/>
    </source>
</evidence>
<dbReference type="Proteomes" id="UP000185469">
    <property type="component" value="Chromosome"/>
</dbReference>
<protein>
    <recommendedName>
        <fullName evidence="3">Bacteriocin biosynthesis cyclodehydratase domain-containing protein</fullName>
    </recommendedName>
</protein>
<proteinExistence type="predicted"/>
<dbReference type="Gene3D" id="3.40.50.720">
    <property type="entry name" value="NAD(P)-binding Rossmann-like Domain"/>
    <property type="match status" value="1"/>
</dbReference>